<dbReference type="AlphaFoldDB" id="A0A6J4QKN7"/>
<gene>
    <name evidence="1" type="ORF">AVDCRST_MAG28-734</name>
</gene>
<reference evidence="1" key="1">
    <citation type="submission" date="2020-02" db="EMBL/GenBank/DDBJ databases">
        <authorList>
            <person name="Meier V. D."/>
        </authorList>
    </citation>
    <scope>NUCLEOTIDE SEQUENCE</scope>
    <source>
        <strain evidence="1">AVDCRST_MAG28</strain>
    </source>
</reference>
<proteinExistence type="predicted"/>
<dbReference type="EMBL" id="CADCVE010000015">
    <property type="protein sequence ID" value="CAA9443431.1"/>
    <property type="molecule type" value="Genomic_DNA"/>
</dbReference>
<organism evidence="1">
    <name type="scientific">uncultured Rubrobacteraceae bacterium</name>
    <dbReference type="NCBI Taxonomy" id="349277"/>
    <lineage>
        <taxon>Bacteria</taxon>
        <taxon>Bacillati</taxon>
        <taxon>Actinomycetota</taxon>
        <taxon>Rubrobacteria</taxon>
        <taxon>Rubrobacterales</taxon>
        <taxon>Rubrobacteraceae</taxon>
        <taxon>environmental samples</taxon>
    </lineage>
</organism>
<accession>A0A6J4QKN7</accession>
<sequence>MAAPLQVGGLSFPHVLVFGGVTESLTADPEVQELDKDGEAWRKVGVTLGDVLVEAFQV</sequence>
<protein>
    <submittedName>
        <fullName evidence="1">Uncharacterized protein</fullName>
    </submittedName>
</protein>
<evidence type="ECO:0000313" key="1">
    <source>
        <dbReference type="EMBL" id="CAA9443431.1"/>
    </source>
</evidence>
<name>A0A6J4QKN7_9ACTN</name>